<dbReference type="InterPro" id="IPR058240">
    <property type="entry name" value="rSAM_sf"/>
</dbReference>
<evidence type="ECO:0000313" key="8">
    <source>
        <dbReference type="Proteomes" id="UP000826462"/>
    </source>
</evidence>
<dbReference type="InterPro" id="IPR050377">
    <property type="entry name" value="Radical_SAM_PqqE_MftC-like"/>
</dbReference>
<gene>
    <name evidence="7" type="ORF">KZJ38_07750</name>
</gene>
<evidence type="ECO:0000256" key="3">
    <source>
        <dbReference type="ARBA" id="ARBA00022723"/>
    </source>
</evidence>
<comment type="cofactor">
    <cofactor evidence="1">
        <name>[4Fe-4S] cluster</name>
        <dbReference type="ChEBI" id="CHEBI:49883"/>
    </cofactor>
</comment>
<dbReference type="EMBL" id="CP080095">
    <property type="protein sequence ID" value="QYD70187.1"/>
    <property type="molecule type" value="Genomic_DNA"/>
</dbReference>
<dbReference type="SFLD" id="SFLDS00029">
    <property type="entry name" value="Radical_SAM"/>
    <property type="match status" value="1"/>
</dbReference>
<keyword evidence="3" id="KW-0479">Metal-binding</keyword>
<dbReference type="SUPFAM" id="SSF102114">
    <property type="entry name" value="Radical SAM enzymes"/>
    <property type="match status" value="1"/>
</dbReference>
<keyword evidence="8" id="KW-1185">Reference proteome</keyword>
<proteinExistence type="predicted"/>
<dbReference type="InterPro" id="IPR007197">
    <property type="entry name" value="rSAM"/>
</dbReference>
<keyword evidence="4" id="KW-0408">Iron</keyword>
<evidence type="ECO:0000256" key="5">
    <source>
        <dbReference type="ARBA" id="ARBA00023014"/>
    </source>
</evidence>
<evidence type="ECO:0000313" key="7">
    <source>
        <dbReference type="EMBL" id="QYD70187.1"/>
    </source>
</evidence>
<organism evidence="7 8">
    <name type="scientific">Paraburkholderia edwinii</name>
    <dbReference type="NCBI Taxonomy" id="2861782"/>
    <lineage>
        <taxon>Bacteria</taxon>
        <taxon>Pseudomonadati</taxon>
        <taxon>Pseudomonadota</taxon>
        <taxon>Betaproteobacteria</taxon>
        <taxon>Burkholderiales</taxon>
        <taxon>Burkholderiaceae</taxon>
        <taxon>Paraburkholderia</taxon>
    </lineage>
</organism>
<evidence type="ECO:0000256" key="2">
    <source>
        <dbReference type="ARBA" id="ARBA00022691"/>
    </source>
</evidence>
<dbReference type="PANTHER" id="PTHR11228">
    <property type="entry name" value="RADICAL SAM DOMAIN PROTEIN"/>
    <property type="match status" value="1"/>
</dbReference>
<dbReference type="Gene3D" id="3.20.20.70">
    <property type="entry name" value="Aldolase class I"/>
    <property type="match status" value="1"/>
</dbReference>
<keyword evidence="5" id="KW-0411">Iron-sulfur</keyword>
<keyword evidence="2" id="KW-0949">S-adenosyl-L-methionine</keyword>
<dbReference type="SFLD" id="SFLDG01067">
    <property type="entry name" value="SPASM/twitch_domain_containing"/>
    <property type="match status" value="1"/>
</dbReference>
<accession>A0ABX8UMG8</accession>
<feature type="domain" description="Radical SAM core" evidence="6">
    <location>
        <begin position="266"/>
        <end position="486"/>
    </location>
</feature>
<protein>
    <submittedName>
        <fullName evidence="7">Radical SAM protein</fullName>
    </submittedName>
</protein>
<evidence type="ECO:0000259" key="6">
    <source>
        <dbReference type="PROSITE" id="PS51918"/>
    </source>
</evidence>
<dbReference type="CDD" id="cd01335">
    <property type="entry name" value="Radical_SAM"/>
    <property type="match status" value="1"/>
</dbReference>
<dbReference type="RefSeq" id="WP_219799513.1">
    <property type="nucleotide sequence ID" value="NZ_CP080095.1"/>
</dbReference>
<dbReference type="InterPro" id="IPR013785">
    <property type="entry name" value="Aldolase_TIM"/>
</dbReference>
<evidence type="ECO:0000256" key="4">
    <source>
        <dbReference type="ARBA" id="ARBA00023004"/>
    </source>
</evidence>
<evidence type="ECO:0000256" key="1">
    <source>
        <dbReference type="ARBA" id="ARBA00001966"/>
    </source>
</evidence>
<name>A0ABX8UMG8_9BURK</name>
<dbReference type="Proteomes" id="UP000826462">
    <property type="component" value="Chromosome 1"/>
</dbReference>
<sequence>MRLFSRPGRDEAGCYVVIPARIEHTGRTAHTGHPRYPLSISTHARRLIQYIQTRASVFAPHRNDIWLVDSDAKRVLRLSDGQYLAPESLKDSGLRALVNPSFLLQDIPPFQALADRAKRDETALCAVLASNDYYGFAWRKNAVSGDTLWSVLRALTATTSNAQNCSLNAALCRHPLPPSDSVPVNSPALDGIEAKHGPRASDAPIHVNTAFFELLEHRTDAVDQQANGPEHMVDALLQHHRHSEVPWIFNALINEIEYRLGVATPQSFPPEIHLSLTGACNLECRFCAYTKSNAIYRFSDLEKIARLDFLRHVRTLRLSSGLGEPTLNKSLPEVIDFLARTYPQLGLNFFTNGIALHRPGLIESLLNQVRWINVSLNASNAESWKLQHQADRFDLVCGNLKKLKDSKRDSGALYPLVFGSMVLNGKNVEDLPKMPALCRELGIDRLTAFPYSALGYRTVSHTFGPELTLENFRAEYDAIYDEIVHEAAIHKVSLEIPSPLTRKKVRFGLEVRSFYDFAMIEKNEWQLAKLVDAFFEPAAEDGFCSFLWRIGCIGSTHKGNRNQHTSNYMYPCIGPLAGAELSEANPFDFPAEHGFSALWNNPVFTHLRAAQKQRGICAVCDKCRCSDSRDAETFPAFEQLVAEFTSKMDALVSPDQRNAKIIPLKVTESR</sequence>
<dbReference type="Pfam" id="PF04055">
    <property type="entry name" value="Radical_SAM"/>
    <property type="match status" value="1"/>
</dbReference>
<dbReference type="PROSITE" id="PS51918">
    <property type="entry name" value="RADICAL_SAM"/>
    <property type="match status" value="1"/>
</dbReference>
<dbReference type="PANTHER" id="PTHR11228:SF7">
    <property type="entry name" value="PQQA PEPTIDE CYCLASE"/>
    <property type="match status" value="1"/>
</dbReference>
<reference evidence="7 8" key="1">
    <citation type="submission" date="2021-07" db="EMBL/GenBank/DDBJ databases">
        <title>Paraburkholderia edwinii protects Aspergillus sp. from phenazines by acting as a toxin sponge.</title>
        <authorList>
            <person name="Dahlstrom K.M."/>
            <person name="Newman D.K."/>
        </authorList>
    </citation>
    <scope>NUCLEOTIDE SEQUENCE [LARGE SCALE GENOMIC DNA]</scope>
    <source>
        <strain evidence="7 8">Pe01</strain>
    </source>
</reference>